<evidence type="ECO:0000259" key="17">
    <source>
        <dbReference type="Pfam" id="PF00593"/>
    </source>
</evidence>
<evidence type="ECO:0000256" key="6">
    <source>
        <dbReference type="ARBA" id="ARBA00022692"/>
    </source>
</evidence>
<evidence type="ECO:0000256" key="14">
    <source>
        <dbReference type="PROSITE-ProRule" id="PRU01360"/>
    </source>
</evidence>
<dbReference type="CDD" id="cd01347">
    <property type="entry name" value="ligand_gated_channel"/>
    <property type="match status" value="1"/>
</dbReference>
<dbReference type="PANTHER" id="PTHR32552">
    <property type="entry name" value="FERRICHROME IRON RECEPTOR-RELATED"/>
    <property type="match status" value="1"/>
</dbReference>
<feature type="domain" description="TonB-dependent receptor-like beta-barrel" evidence="17">
    <location>
        <begin position="265"/>
        <end position="690"/>
    </location>
</feature>
<keyword evidence="20" id="KW-1185">Reference proteome</keyword>
<feature type="chain" id="PRO_5012658167" evidence="16">
    <location>
        <begin position="45"/>
        <end position="722"/>
    </location>
</feature>
<protein>
    <submittedName>
        <fullName evidence="19">Iron complex outermembrane recepter protein</fullName>
    </submittedName>
</protein>
<reference evidence="19 20" key="1">
    <citation type="submission" date="2016-11" db="EMBL/GenBank/DDBJ databases">
        <authorList>
            <person name="Jaros S."/>
            <person name="Januszkiewicz K."/>
            <person name="Wedrychowicz H."/>
        </authorList>
    </citation>
    <scope>NUCLEOTIDE SEQUENCE [LARGE SCALE GENOMIC DNA]</scope>
    <source>
        <strain evidence="19 20">DSM 22153</strain>
    </source>
</reference>
<accession>A0A1M6YW98</accession>
<dbReference type="GO" id="GO:0015344">
    <property type="term" value="F:siderophore uptake transmembrane transporter activity"/>
    <property type="evidence" value="ECO:0007669"/>
    <property type="project" value="TreeGrafter"/>
</dbReference>
<dbReference type="Pfam" id="PF00593">
    <property type="entry name" value="TonB_dep_Rec_b-barrel"/>
    <property type="match status" value="1"/>
</dbReference>
<dbReference type="STRING" id="735517.SAMN05444272_0056"/>
<keyword evidence="12" id="KW-0675">Receptor</keyword>
<sequence>MATVPFPFSPVSCAFSRQTGIRRSPLVLALLSSSALLFPVQVHAQQANAGAEATELTEIVVEGATDSASGPDKSIVAGRTLAGSKTDTAVEDISASVSVITQAEMERRGTQNLDEVLAYTSSVSADEYGSDDRYDWVRIRGFYQTSTGSYLDGLPMRISGFTGSRVEPYGLQRVEVLKGSTSTLFGLNAPGGLINSISKRPQAVKHGEVYTTLGDEHVEFGTDFGGPIDDQGIWSYRITSKWQDGNNGADHTEDDRFYIAPALTWAPTDATSLTLLPSYNKRDGNTAHGIPYGSGIDPKTYLGEPEFEAMDTIEKNIGYAFSHDFGNGLQFRQNARYTDLDLTYESVYGATADPSVSRSAWAVYGNSRRFVIDNQLQYDVSFGRFDSRSLAGMDFSYNDTDEHRVFGSASGINIYNPVYCGLSCLTLPAGYDWNQQETARGFYLQEELTFDDRWILTLGGRFDSVTTESAFPDSGLSYKADDEAFTKRIGLTYKVTDGLSVYGNYSESFQPISADRTSLVGTPKPQEGTQYEVGLKYRPANYDALFTLALFDLTQTNVPYNISTTTQSQIGETNVKGVELEGKFALTDQFNLTVAYSYWDAEIVEDGITGNQGNKPQLIPQQMASIWADYTLPGEGIFGDLTLGLGVRYTGASFADNENTLKIKPHTLVDAAVNYQIRDNVALAVNATNLFDTEYLSYVSIYDNTAFYGDGRAVRATLKYTW</sequence>
<proteinExistence type="inferred from homology"/>
<dbReference type="InterPro" id="IPR039426">
    <property type="entry name" value="TonB-dep_rcpt-like"/>
</dbReference>
<evidence type="ECO:0000259" key="18">
    <source>
        <dbReference type="Pfam" id="PF07715"/>
    </source>
</evidence>
<keyword evidence="3 14" id="KW-0813">Transport</keyword>
<organism evidence="19 20">
    <name type="scientific">Roseibium suaedae</name>
    <dbReference type="NCBI Taxonomy" id="735517"/>
    <lineage>
        <taxon>Bacteria</taxon>
        <taxon>Pseudomonadati</taxon>
        <taxon>Pseudomonadota</taxon>
        <taxon>Alphaproteobacteria</taxon>
        <taxon>Hyphomicrobiales</taxon>
        <taxon>Stappiaceae</taxon>
        <taxon>Roseibium</taxon>
    </lineage>
</organism>
<dbReference type="InterPro" id="IPR012910">
    <property type="entry name" value="Plug_dom"/>
</dbReference>
<dbReference type="PROSITE" id="PS52016">
    <property type="entry name" value="TONB_DEPENDENT_REC_3"/>
    <property type="match status" value="1"/>
</dbReference>
<evidence type="ECO:0000256" key="13">
    <source>
        <dbReference type="ARBA" id="ARBA00023237"/>
    </source>
</evidence>
<dbReference type="SUPFAM" id="SSF56935">
    <property type="entry name" value="Porins"/>
    <property type="match status" value="1"/>
</dbReference>
<dbReference type="GO" id="GO:0038023">
    <property type="term" value="F:signaling receptor activity"/>
    <property type="evidence" value="ECO:0007669"/>
    <property type="project" value="InterPro"/>
</dbReference>
<dbReference type="InterPro" id="IPR037066">
    <property type="entry name" value="Plug_dom_sf"/>
</dbReference>
<dbReference type="AlphaFoldDB" id="A0A1M6YW98"/>
<evidence type="ECO:0000256" key="16">
    <source>
        <dbReference type="SAM" id="SignalP"/>
    </source>
</evidence>
<dbReference type="InterPro" id="IPR010105">
    <property type="entry name" value="TonB_sidphr_rcpt"/>
</dbReference>
<dbReference type="Gene3D" id="2.40.170.20">
    <property type="entry name" value="TonB-dependent receptor, beta-barrel domain"/>
    <property type="match status" value="1"/>
</dbReference>
<evidence type="ECO:0000313" key="19">
    <source>
        <dbReference type="EMBL" id="SHL22518.1"/>
    </source>
</evidence>
<dbReference type="GO" id="GO:0009279">
    <property type="term" value="C:cell outer membrane"/>
    <property type="evidence" value="ECO:0007669"/>
    <property type="project" value="UniProtKB-SubCell"/>
</dbReference>
<evidence type="ECO:0000256" key="15">
    <source>
        <dbReference type="RuleBase" id="RU003357"/>
    </source>
</evidence>
<evidence type="ECO:0000256" key="9">
    <source>
        <dbReference type="ARBA" id="ARBA00023065"/>
    </source>
</evidence>
<dbReference type="NCBIfam" id="TIGR01783">
    <property type="entry name" value="TonB-siderophor"/>
    <property type="match status" value="1"/>
</dbReference>
<keyword evidence="5" id="KW-0410">Iron transport</keyword>
<name>A0A1M6YW98_9HYPH</name>
<keyword evidence="9" id="KW-0406">Ion transport</keyword>
<feature type="domain" description="TonB-dependent receptor plug" evidence="18">
    <location>
        <begin position="90"/>
        <end position="192"/>
    </location>
</feature>
<comment type="similarity">
    <text evidence="2 14 15">Belongs to the TonB-dependent receptor family.</text>
</comment>
<dbReference type="Proteomes" id="UP000186002">
    <property type="component" value="Unassembled WGS sequence"/>
</dbReference>
<evidence type="ECO:0000256" key="7">
    <source>
        <dbReference type="ARBA" id="ARBA00022729"/>
    </source>
</evidence>
<dbReference type="Gene3D" id="2.170.130.10">
    <property type="entry name" value="TonB-dependent receptor, plug domain"/>
    <property type="match status" value="1"/>
</dbReference>
<evidence type="ECO:0000256" key="2">
    <source>
        <dbReference type="ARBA" id="ARBA00009810"/>
    </source>
</evidence>
<dbReference type="InterPro" id="IPR000531">
    <property type="entry name" value="Beta-barrel_TonB"/>
</dbReference>
<dbReference type="Pfam" id="PF07715">
    <property type="entry name" value="Plug"/>
    <property type="match status" value="1"/>
</dbReference>
<evidence type="ECO:0000256" key="10">
    <source>
        <dbReference type="ARBA" id="ARBA00023077"/>
    </source>
</evidence>
<keyword evidence="11 14" id="KW-0472">Membrane</keyword>
<keyword evidence="4 14" id="KW-1134">Transmembrane beta strand</keyword>
<evidence type="ECO:0000256" key="4">
    <source>
        <dbReference type="ARBA" id="ARBA00022452"/>
    </source>
</evidence>
<keyword evidence="10 15" id="KW-0798">TonB box</keyword>
<evidence type="ECO:0000256" key="3">
    <source>
        <dbReference type="ARBA" id="ARBA00022448"/>
    </source>
</evidence>
<dbReference type="GO" id="GO:0015891">
    <property type="term" value="P:siderophore transport"/>
    <property type="evidence" value="ECO:0007669"/>
    <property type="project" value="InterPro"/>
</dbReference>
<evidence type="ECO:0000313" key="20">
    <source>
        <dbReference type="Proteomes" id="UP000186002"/>
    </source>
</evidence>
<keyword evidence="8" id="KW-0408">Iron</keyword>
<feature type="signal peptide" evidence="16">
    <location>
        <begin position="1"/>
        <end position="44"/>
    </location>
</feature>
<evidence type="ECO:0000256" key="11">
    <source>
        <dbReference type="ARBA" id="ARBA00023136"/>
    </source>
</evidence>
<dbReference type="PANTHER" id="PTHR32552:SF68">
    <property type="entry name" value="FERRICHROME OUTER MEMBRANE TRANSPORTER_PHAGE RECEPTOR"/>
    <property type="match status" value="1"/>
</dbReference>
<evidence type="ECO:0000256" key="8">
    <source>
        <dbReference type="ARBA" id="ARBA00023004"/>
    </source>
</evidence>
<keyword evidence="7 16" id="KW-0732">Signal</keyword>
<evidence type="ECO:0000256" key="1">
    <source>
        <dbReference type="ARBA" id="ARBA00004571"/>
    </source>
</evidence>
<keyword evidence="6 14" id="KW-0812">Transmembrane</keyword>
<evidence type="ECO:0000256" key="12">
    <source>
        <dbReference type="ARBA" id="ARBA00023170"/>
    </source>
</evidence>
<comment type="subcellular location">
    <subcellularLocation>
        <location evidence="1 14">Cell outer membrane</location>
        <topology evidence="1 14">Multi-pass membrane protein</topology>
    </subcellularLocation>
</comment>
<dbReference type="InterPro" id="IPR036942">
    <property type="entry name" value="Beta-barrel_TonB_sf"/>
</dbReference>
<keyword evidence="13 14" id="KW-0998">Cell outer membrane</keyword>
<gene>
    <name evidence="19" type="ORF">SAMN05444272_0056</name>
</gene>
<evidence type="ECO:0000256" key="5">
    <source>
        <dbReference type="ARBA" id="ARBA00022496"/>
    </source>
</evidence>
<dbReference type="EMBL" id="FRBW01000001">
    <property type="protein sequence ID" value="SHL22518.1"/>
    <property type="molecule type" value="Genomic_DNA"/>
</dbReference>